<comment type="caution">
    <text evidence="3">The sequence shown here is derived from an EMBL/GenBank/DDBJ whole genome shotgun (WGS) entry which is preliminary data.</text>
</comment>
<dbReference type="CDD" id="cd00586">
    <property type="entry name" value="4HBT"/>
    <property type="match status" value="1"/>
</dbReference>
<dbReference type="GO" id="GO:0047617">
    <property type="term" value="F:fatty acyl-CoA hydrolase activity"/>
    <property type="evidence" value="ECO:0007669"/>
    <property type="project" value="TreeGrafter"/>
</dbReference>
<dbReference type="InterPro" id="IPR050563">
    <property type="entry name" value="4-hydroxybenzoyl-CoA_TE"/>
</dbReference>
<reference evidence="3" key="1">
    <citation type="journal article" date="2014" name="Int. J. Syst. Evol. Microbiol.">
        <title>Complete genome sequence of Corynebacterium casei LMG S-19264T (=DSM 44701T), isolated from a smear-ripened cheese.</title>
        <authorList>
            <consortium name="US DOE Joint Genome Institute (JGI-PGF)"/>
            <person name="Walter F."/>
            <person name="Albersmeier A."/>
            <person name="Kalinowski J."/>
            <person name="Ruckert C."/>
        </authorList>
    </citation>
    <scope>NUCLEOTIDE SEQUENCE</scope>
    <source>
        <strain evidence="3">CGMCC 1.15448</strain>
    </source>
</reference>
<keyword evidence="2" id="KW-0378">Hydrolase</keyword>
<evidence type="ECO:0000256" key="1">
    <source>
        <dbReference type="ARBA" id="ARBA00005953"/>
    </source>
</evidence>
<keyword evidence="4" id="KW-1185">Reference proteome</keyword>
<name>A0A8J2UBF6_9BACT</name>
<dbReference type="EMBL" id="BMJC01000002">
    <property type="protein sequence ID" value="GGA93811.1"/>
    <property type="molecule type" value="Genomic_DNA"/>
</dbReference>
<dbReference type="Proteomes" id="UP000607559">
    <property type="component" value="Unassembled WGS sequence"/>
</dbReference>
<evidence type="ECO:0000313" key="4">
    <source>
        <dbReference type="Proteomes" id="UP000607559"/>
    </source>
</evidence>
<protein>
    <submittedName>
        <fullName evidence="3">Thioesterase</fullName>
    </submittedName>
</protein>
<dbReference type="PANTHER" id="PTHR31793">
    <property type="entry name" value="4-HYDROXYBENZOYL-COA THIOESTERASE FAMILY MEMBER"/>
    <property type="match status" value="1"/>
</dbReference>
<dbReference type="InterPro" id="IPR029069">
    <property type="entry name" value="HotDog_dom_sf"/>
</dbReference>
<dbReference type="PANTHER" id="PTHR31793:SF27">
    <property type="entry name" value="NOVEL THIOESTERASE SUPERFAMILY DOMAIN AND SAPOSIN A-TYPE DOMAIN CONTAINING PROTEIN (0610012H03RIK)"/>
    <property type="match status" value="1"/>
</dbReference>
<sequence length="159" mass="18686">MEKTPMSFYTVRFNDCDPMGHLNNSKYIDYFLNAREDHLKEHYGIDLKEWAQRGDLFVVSQHEIRYLRPVTYNERVGIQSALIGWGDSFLMVEMLMFDEARQLKTILWTRFTRINARTGKKEAHPAEFMEWIQGTLVEGIELERGLNGRLEGLRMVLPG</sequence>
<reference evidence="3" key="2">
    <citation type="submission" date="2020-09" db="EMBL/GenBank/DDBJ databases">
        <authorList>
            <person name="Sun Q."/>
            <person name="Zhou Y."/>
        </authorList>
    </citation>
    <scope>NUCLEOTIDE SEQUENCE</scope>
    <source>
        <strain evidence="3">CGMCC 1.15448</strain>
    </source>
</reference>
<gene>
    <name evidence="3" type="ORF">GCM10011511_16390</name>
</gene>
<accession>A0A8J2UBF6</accession>
<dbReference type="AlphaFoldDB" id="A0A8J2UBF6"/>
<organism evidence="3 4">
    <name type="scientific">Puia dinghuensis</name>
    <dbReference type="NCBI Taxonomy" id="1792502"/>
    <lineage>
        <taxon>Bacteria</taxon>
        <taxon>Pseudomonadati</taxon>
        <taxon>Bacteroidota</taxon>
        <taxon>Chitinophagia</taxon>
        <taxon>Chitinophagales</taxon>
        <taxon>Chitinophagaceae</taxon>
        <taxon>Puia</taxon>
    </lineage>
</organism>
<proteinExistence type="inferred from homology"/>
<dbReference type="Gene3D" id="3.10.129.10">
    <property type="entry name" value="Hotdog Thioesterase"/>
    <property type="match status" value="1"/>
</dbReference>
<dbReference type="SUPFAM" id="SSF54637">
    <property type="entry name" value="Thioesterase/thiol ester dehydrase-isomerase"/>
    <property type="match status" value="1"/>
</dbReference>
<evidence type="ECO:0000313" key="3">
    <source>
        <dbReference type="EMBL" id="GGA93811.1"/>
    </source>
</evidence>
<dbReference type="Pfam" id="PF13279">
    <property type="entry name" value="4HBT_2"/>
    <property type="match status" value="1"/>
</dbReference>
<evidence type="ECO:0000256" key="2">
    <source>
        <dbReference type="ARBA" id="ARBA00022801"/>
    </source>
</evidence>
<comment type="similarity">
    <text evidence="1">Belongs to the 4-hydroxybenzoyl-CoA thioesterase family.</text>
</comment>
<dbReference type="RefSeq" id="WP_229688828.1">
    <property type="nucleotide sequence ID" value="NZ_BMJC01000002.1"/>
</dbReference>